<organism evidence="3 4">
    <name type="scientific">Rotaria sordida</name>
    <dbReference type="NCBI Taxonomy" id="392033"/>
    <lineage>
        <taxon>Eukaryota</taxon>
        <taxon>Metazoa</taxon>
        <taxon>Spiralia</taxon>
        <taxon>Gnathifera</taxon>
        <taxon>Rotifera</taxon>
        <taxon>Eurotatoria</taxon>
        <taxon>Bdelloidea</taxon>
        <taxon>Philodinida</taxon>
        <taxon>Philodinidae</taxon>
        <taxon>Rotaria</taxon>
    </lineage>
</organism>
<comment type="caution">
    <text evidence="3">The sequence shown here is derived from an EMBL/GenBank/DDBJ whole genome shotgun (WGS) entry which is preliminary data.</text>
</comment>
<feature type="compositionally biased region" description="Polar residues" evidence="1">
    <location>
        <begin position="263"/>
        <end position="275"/>
    </location>
</feature>
<feature type="region of interest" description="Disordered" evidence="1">
    <location>
        <begin position="261"/>
        <end position="288"/>
    </location>
</feature>
<dbReference type="AlphaFoldDB" id="A0A813Z1Q3"/>
<name>A0A813Z1Q3_9BILA</name>
<dbReference type="CDD" id="cd14813">
    <property type="entry name" value="bZIP_BmCbz-like"/>
    <property type="match status" value="1"/>
</dbReference>
<accession>A0A813Z1Q3</accession>
<dbReference type="Proteomes" id="UP000663864">
    <property type="component" value="Unassembled WGS sequence"/>
</dbReference>
<dbReference type="Gene3D" id="1.20.5.170">
    <property type="match status" value="1"/>
</dbReference>
<reference evidence="3" key="1">
    <citation type="submission" date="2021-02" db="EMBL/GenBank/DDBJ databases">
        <authorList>
            <person name="Nowell W R."/>
        </authorList>
    </citation>
    <scope>NUCLEOTIDE SEQUENCE</scope>
</reference>
<protein>
    <recommendedName>
        <fullName evidence="2">BZIP domain-containing protein</fullName>
    </recommendedName>
</protein>
<dbReference type="InterPro" id="IPR046347">
    <property type="entry name" value="bZIP_sf"/>
</dbReference>
<proteinExistence type="predicted"/>
<gene>
    <name evidence="3" type="ORF">ZHD862_LOCUS6950</name>
</gene>
<dbReference type="EMBL" id="CAJNOT010000204">
    <property type="protein sequence ID" value="CAF0892427.1"/>
    <property type="molecule type" value="Genomic_DNA"/>
</dbReference>
<evidence type="ECO:0000256" key="1">
    <source>
        <dbReference type="SAM" id="MobiDB-lite"/>
    </source>
</evidence>
<sequence>MNQQQQMKQHIQQIHLNLIKSSQMILNRSNSSSTVILDEAIYGDQIHPPVPLSANLSTPLRSALKTSGLFNKGNSFIKIKQRHNEFFFSNSIDWESSDALNELSANGNQFTLHRLLSDIGVNDLNFDMNEMAKFDPMKFFDVKNISEFLQCDSSDQMNMSDDIDSNYIDSILPSATACSSGSFSEFHPPTPEQPRNEVFHIETNQLKIEPDNLLVYTELNSFDNFVSTPSTTSAPIAQEFNFDPSVLAAFEHDYGYLPKRTTVFDTPSPSPTISKRTPTRGPRRTSSRLQSRATLIDFNQILNENTCSSPTMSDCSSISLKRTRQPRHIHRATDIKTEDDLSYYLERRRKNNEASKISRATRKQKFGDMDFRCAEYERVNVELRMKISTLETVTANLKNGLIRNFQRKGGVEPKS</sequence>
<dbReference type="InterPro" id="IPR004827">
    <property type="entry name" value="bZIP"/>
</dbReference>
<evidence type="ECO:0000259" key="2">
    <source>
        <dbReference type="Pfam" id="PF07716"/>
    </source>
</evidence>
<dbReference type="Pfam" id="PF07716">
    <property type="entry name" value="bZIP_2"/>
    <property type="match status" value="1"/>
</dbReference>
<evidence type="ECO:0000313" key="4">
    <source>
        <dbReference type="Proteomes" id="UP000663864"/>
    </source>
</evidence>
<feature type="compositionally biased region" description="Basic residues" evidence="1">
    <location>
        <begin position="277"/>
        <end position="286"/>
    </location>
</feature>
<feature type="domain" description="BZIP" evidence="2">
    <location>
        <begin position="344"/>
        <end position="392"/>
    </location>
</feature>
<evidence type="ECO:0000313" key="3">
    <source>
        <dbReference type="EMBL" id="CAF0892427.1"/>
    </source>
</evidence>
<dbReference type="GO" id="GO:0003700">
    <property type="term" value="F:DNA-binding transcription factor activity"/>
    <property type="evidence" value="ECO:0007669"/>
    <property type="project" value="InterPro"/>
</dbReference>
<dbReference type="SUPFAM" id="SSF57959">
    <property type="entry name" value="Leucine zipper domain"/>
    <property type="match status" value="1"/>
</dbReference>